<keyword evidence="2" id="KW-0489">Methyltransferase</keyword>
<keyword evidence="9" id="KW-1185">Reference proteome</keyword>
<gene>
    <name evidence="8" type="ORF">SAMN05443638_11120</name>
</gene>
<sequence length="394" mass="46015">MEKLFLKQFLKNISCETFIVKFWDGKEELIGDGDPKFKIIFNKPLKKSDILHDASLAFGEAYMNGDLDFEGDIQEILESIYKNKDSFLNSNKFIAKLAKLSSLKGTSLKEQKKDISYHYDLGNDFYSLWLDKTLSYSCGYFKDPNDTLYDAQMNKVHYILKKLNLKEGQSLLDIGCGWGYLIIEAAKLYKVHALGITLSNEQYKKVKERIKEENLEEYVDVKLMDYRDLKNSGFTFNRVVSVGMLEHVGRANIPEYLEIVDKILNPHGVFLLHFITGLTESDGNEWIKKYIFPGGYIPSIREVVGYFPEHDFNIVDLESLRLHYTKTLMCWKDNFENNLDKVRELFDEKFIRMWRMYLCSCAASFHYGVVDIHQFLITKGLNNSLPMTRDYLYK</sequence>
<evidence type="ECO:0000259" key="7">
    <source>
        <dbReference type="Pfam" id="PF25371"/>
    </source>
</evidence>
<dbReference type="OrthoDB" id="9782855at2"/>
<organism evidence="8 9">
    <name type="scientific">Clostridium fallax</name>
    <dbReference type="NCBI Taxonomy" id="1533"/>
    <lineage>
        <taxon>Bacteria</taxon>
        <taxon>Bacillati</taxon>
        <taxon>Bacillota</taxon>
        <taxon>Clostridia</taxon>
        <taxon>Eubacteriales</taxon>
        <taxon>Clostridiaceae</taxon>
        <taxon>Clostridium</taxon>
    </lineage>
</organism>
<keyword evidence="5" id="KW-0443">Lipid metabolism</keyword>
<dbReference type="Gene3D" id="3.40.50.150">
    <property type="entry name" value="Vaccinia Virus protein VP39"/>
    <property type="match status" value="1"/>
</dbReference>
<dbReference type="GO" id="GO:0008610">
    <property type="term" value="P:lipid biosynthetic process"/>
    <property type="evidence" value="ECO:0007669"/>
    <property type="project" value="InterPro"/>
</dbReference>
<name>A0A1M4W969_9CLOT</name>
<dbReference type="PANTHER" id="PTHR43667">
    <property type="entry name" value="CYCLOPROPANE-FATTY-ACYL-PHOSPHOLIPID SYNTHASE"/>
    <property type="match status" value="1"/>
</dbReference>
<dbReference type="InterPro" id="IPR003333">
    <property type="entry name" value="CMAS"/>
</dbReference>
<dbReference type="InterPro" id="IPR029063">
    <property type="entry name" value="SAM-dependent_MTases_sf"/>
</dbReference>
<dbReference type="Pfam" id="PF25371">
    <property type="entry name" value="DUF7884"/>
    <property type="match status" value="1"/>
</dbReference>
<evidence type="ECO:0000256" key="6">
    <source>
        <dbReference type="PIRSR" id="PIRSR003085-1"/>
    </source>
</evidence>
<evidence type="ECO:0000313" key="8">
    <source>
        <dbReference type="EMBL" id="SHE77784.1"/>
    </source>
</evidence>
<feature type="active site" evidence="6">
    <location>
        <position position="361"/>
    </location>
</feature>
<keyword evidence="4" id="KW-0949">S-adenosyl-L-methionine</keyword>
<evidence type="ECO:0000256" key="5">
    <source>
        <dbReference type="ARBA" id="ARBA00023098"/>
    </source>
</evidence>
<evidence type="ECO:0000313" key="9">
    <source>
        <dbReference type="Proteomes" id="UP000184035"/>
    </source>
</evidence>
<dbReference type="PANTHER" id="PTHR43667:SF1">
    <property type="entry name" value="CYCLOPROPANE-FATTY-ACYL-PHOSPHOLIPID SYNTHASE"/>
    <property type="match status" value="1"/>
</dbReference>
<dbReference type="GO" id="GO:0032259">
    <property type="term" value="P:methylation"/>
    <property type="evidence" value="ECO:0007669"/>
    <property type="project" value="UniProtKB-KW"/>
</dbReference>
<evidence type="ECO:0000256" key="4">
    <source>
        <dbReference type="ARBA" id="ARBA00022691"/>
    </source>
</evidence>
<feature type="domain" description="DUF7884" evidence="7">
    <location>
        <begin position="5"/>
        <end position="92"/>
    </location>
</feature>
<dbReference type="InterPro" id="IPR050723">
    <property type="entry name" value="CFA/CMAS"/>
</dbReference>
<dbReference type="EMBL" id="FQVM01000011">
    <property type="protein sequence ID" value="SHE77784.1"/>
    <property type="molecule type" value="Genomic_DNA"/>
</dbReference>
<dbReference type="AlphaFoldDB" id="A0A1M4W969"/>
<dbReference type="InterPro" id="IPR057206">
    <property type="entry name" value="DUF7884"/>
</dbReference>
<dbReference type="Pfam" id="PF02353">
    <property type="entry name" value="CMAS"/>
    <property type="match status" value="1"/>
</dbReference>
<accession>A0A1M4W969</accession>
<evidence type="ECO:0000256" key="2">
    <source>
        <dbReference type="ARBA" id="ARBA00022603"/>
    </source>
</evidence>
<reference evidence="8 9" key="1">
    <citation type="submission" date="2016-11" db="EMBL/GenBank/DDBJ databases">
        <authorList>
            <person name="Jaros S."/>
            <person name="Januszkiewicz K."/>
            <person name="Wedrychowicz H."/>
        </authorList>
    </citation>
    <scope>NUCLEOTIDE SEQUENCE [LARGE SCALE GENOMIC DNA]</scope>
    <source>
        <strain evidence="8 9">DSM 2631</strain>
    </source>
</reference>
<dbReference type="STRING" id="1533.SAMN05443638_11120"/>
<protein>
    <submittedName>
        <fullName evidence="8">Cyclopropane-fatty-acyl-phospholipid synthase</fullName>
    </submittedName>
</protein>
<proteinExistence type="inferred from homology"/>
<dbReference type="SUPFAM" id="SSF53335">
    <property type="entry name" value="S-adenosyl-L-methionine-dependent methyltransferases"/>
    <property type="match status" value="1"/>
</dbReference>
<dbReference type="CDD" id="cd02440">
    <property type="entry name" value="AdoMet_MTases"/>
    <property type="match status" value="1"/>
</dbReference>
<keyword evidence="3" id="KW-0808">Transferase</keyword>
<comment type="similarity">
    <text evidence="1">Belongs to the CFA/CMAS family.</text>
</comment>
<dbReference type="GO" id="GO:0008168">
    <property type="term" value="F:methyltransferase activity"/>
    <property type="evidence" value="ECO:0007669"/>
    <property type="project" value="UniProtKB-KW"/>
</dbReference>
<dbReference type="PIRSF" id="PIRSF003085">
    <property type="entry name" value="CMAS"/>
    <property type="match status" value="1"/>
</dbReference>
<dbReference type="Proteomes" id="UP000184035">
    <property type="component" value="Unassembled WGS sequence"/>
</dbReference>
<dbReference type="RefSeq" id="WP_072895477.1">
    <property type="nucleotide sequence ID" value="NZ_FQVM01000011.1"/>
</dbReference>
<evidence type="ECO:0000256" key="3">
    <source>
        <dbReference type="ARBA" id="ARBA00022679"/>
    </source>
</evidence>
<evidence type="ECO:0000256" key="1">
    <source>
        <dbReference type="ARBA" id="ARBA00010815"/>
    </source>
</evidence>